<dbReference type="Gene3D" id="3.40.50.10090">
    <property type="match status" value="2"/>
</dbReference>
<evidence type="ECO:0000256" key="1">
    <source>
        <dbReference type="ARBA" id="ARBA00005879"/>
    </source>
</evidence>
<dbReference type="InterPro" id="IPR003754">
    <property type="entry name" value="4pyrrol_synth_uPrphyn_synth"/>
</dbReference>
<dbReference type="EC" id="2.1.1.107" evidence="2"/>
<proteinExistence type="inferred from homology"/>
<evidence type="ECO:0000256" key="9">
    <source>
        <dbReference type="ARBA" id="ARBA00060548"/>
    </source>
</evidence>
<dbReference type="PROSITE" id="PS00840">
    <property type="entry name" value="SUMT_2"/>
    <property type="match status" value="1"/>
</dbReference>
<dbReference type="FunFam" id="3.40.1010.10:FF:000001">
    <property type="entry name" value="Siroheme synthase"/>
    <property type="match status" value="1"/>
</dbReference>
<dbReference type="GO" id="GO:0009236">
    <property type="term" value="P:cobalamin biosynthetic process"/>
    <property type="evidence" value="ECO:0007669"/>
    <property type="project" value="UniProtKB-KW"/>
</dbReference>
<dbReference type="PROSITE" id="PS00839">
    <property type="entry name" value="SUMT_1"/>
    <property type="match status" value="1"/>
</dbReference>
<feature type="domain" description="Tetrapyrrole biosynthesis uroporphyrinogen III synthase" evidence="12">
    <location>
        <begin position="272"/>
        <end position="502"/>
    </location>
</feature>
<evidence type="ECO:0000256" key="7">
    <source>
        <dbReference type="ARBA" id="ARBA00023244"/>
    </source>
</evidence>
<dbReference type="AlphaFoldDB" id="A0A0K2GBE6"/>
<comment type="similarity">
    <text evidence="1 10">Belongs to the precorrin methyltransferase family.</text>
</comment>
<dbReference type="SUPFAM" id="SSF69618">
    <property type="entry name" value="HemD-like"/>
    <property type="match status" value="1"/>
</dbReference>
<dbReference type="STRING" id="42253.NITMOv2_1774"/>
<dbReference type="GO" id="GO:0004852">
    <property type="term" value="F:uroporphyrinogen-III synthase activity"/>
    <property type="evidence" value="ECO:0007669"/>
    <property type="project" value="InterPro"/>
</dbReference>
<dbReference type="Pfam" id="PF02602">
    <property type="entry name" value="HEM4"/>
    <property type="match status" value="1"/>
</dbReference>
<dbReference type="CDD" id="cd11642">
    <property type="entry name" value="SUMT"/>
    <property type="match status" value="1"/>
</dbReference>
<protein>
    <recommendedName>
        <fullName evidence="2">uroporphyrinogen-III C-methyltransferase</fullName>
        <ecNumber evidence="2">2.1.1.107</ecNumber>
    </recommendedName>
</protein>
<name>A0A0K2GBE6_NITMO</name>
<keyword evidence="7" id="KW-0627">Porphyrin biosynthesis</keyword>
<dbReference type="Gene3D" id="3.30.950.10">
    <property type="entry name" value="Methyltransferase, Cobalt-precorrin-4 Transmethylase, Domain 2"/>
    <property type="match status" value="1"/>
</dbReference>
<evidence type="ECO:0000256" key="8">
    <source>
        <dbReference type="ARBA" id="ARBA00025705"/>
    </source>
</evidence>
<dbReference type="InterPro" id="IPR036108">
    <property type="entry name" value="4pyrrol_syn_uPrphyn_synt_sf"/>
</dbReference>
<dbReference type="InterPro" id="IPR014777">
    <property type="entry name" value="4pyrrole_Mease_sub1"/>
</dbReference>
<dbReference type="InterPro" id="IPR006366">
    <property type="entry name" value="CobA/CysG_C"/>
</dbReference>
<comment type="pathway">
    <text evidence="8">Porphyrin-containing compound metabolism; siroheme biosynthesis; precorrin-2 from uroporphyrinogen III: step 1/1.</text>
</comment>
<keyword evidence="5 10" id="KW-0808">Transferase</keyword>
<dbReference type="InterPro" id="IPR014776">
    <property type="entry name" value="4pyrrole_Mease_sub2"/>
</dbReference>
<dbReference type="CDD" id="cd06578">
    <property type="entry name" value="HemD"/>
    <property type="match status" value="1"/>
</dbReference>
<dbReference type="NCBIfam" id="NF004790">
    <property type="entry name" value="PRK06136.1"/>
    <property type="match status" value="1"/>
</dbReference>
<keyword evidence="6" id="KW-0949">S-adenosyl-L-methionine</keyword>
<dbReference type="FunFam" id="3.40.50.10090:FF:000001">
    <property type="entry name" value="Bifunctional uroporphyrinogen-III C-methyltransferase/uroporphyrinogen-III synthase"/>
    <property type="match status" value="1"/>
</dbReference>
<gene>
    <name evidence="13" type="primary">hemD</name>
    <name evidence="13" type="ORF">NITMOv2_1774</name>
</gene>
<dbReference type="InterPro" id="IPR000878">
    <property type="entry name" value="4pyrrol_Mease"/>
</dbReference>
<dbReference type="RefSeq" id="WP_053379388.1">
    <property type="nucleotide sequence ID" value="NZ_CP011801.1"/>
</dbReference>
<evidence type="ECO:0000256" key="3">
    <source>
        <dbReference type="ARBA" id="ARBA00022573"/>
    </source>
</evidence>
<evidence type="ECO:0000259" key="11">
    <source>
        <dbReference type="Pfam" id="PF00590"/>
    </source>
</evidence>
<evidence type="ECO:0000256" key="2">
    <source>
        <dbReference type="ARBA" id="ARBA00012162"/>
    </source>
</evidence>
<dbReference type="NCBIfam" id="TIGR01469">
    <property type="entry name" value="cobA_cysG_Cterm"/>
    <property type="match status" value="1"/>
</dbReference>
<evidence type="ECO:0000313" key="13">
    <source>
        <dbReference type="EMBL" id="ALA58194.1"/>
    </source>
</evidence>
<dbReference type="Pfam" id="PF00590">
    <property type="entry name" value="TP_methylase"/>
    <property type="match status" value="1"/>
</dbReference>
<sequence>MTERRSTGIVYLVGAGPGDPKLLTLRGKECLAQADVVLYDYLANPLLLSHAPESAERVYVGRRGKGKYPAQEEINRLLTDRAQAGKTVVRLKGGDPFVFGRGGEEAEALAAAGIPFEVVPGVTAAVAAPAYAGIPVTHRTMASTVTFVTGHEDPDKPETALEWPRLASSHGTLVFLMGMKNLRSIVAQLLTEGRPTTTPVAIIRWGTRAAQQTVEGCLADIVDKAEAAKLEPPTVIVVGDVVRLRRQLNWFERRPLFGKRVLLTRAKEQAAEFASLLAAYGAEPVEAPTIKIAPPADWTAVDRAIADIRSYRWLIFTSLNGVSSFMGRLLAKGLDARCLAGSTICCIGPRTAQELERYGLKADMIPADYQAEGMVAAFEGRDVRDARILIPRAEAARELLPEELHARGARVDVVPVYRTVLPDAGIEAWRRLLINREIHVATFTSSSTVRNCVELLGGAESAKELLKPVAVACIGPITAKTAEEFGLTVSILPRENTVPALAEAIAEQYGSRPYMAAGTHS</sequence>
<keyword evidence="14" id="KW-1185">Reference proteome</keyword>
<dbReference type="PATRIC" id="fig|42253.5.peg.1743"/>
<comment type="pathway">
    <text evidence="9">Cofactor biosynthesis; adenosylcobalamin biosynthesis; precorrin-2 from uroporphyrinogen III: step 1/1.</text>
</comment>
<dbReference type="EMBL" id="CP011801">
    <property type="protein sequence ID" value="ALA58194.1"/>
    <property type="molecule type" value="Genomic_DNA"/>
</dbReference>
<dbReference type="GO" id="GO:0032259">
    <property type="term" value="P:methylation"/>
    <property type="evidence" value="ECO:0007669"/>
    <property type="project" value="UniProtKB-KW"/>
</dbReference>
<evidence type="ECO:0000256" key="6">
    <source>
        <dbReference type="ARBA" id="ARBA00022691"/>
    </source>
</evidence>
<dbReference type="OrthoDB" id="9815856at2"/>
<keyword evidence="4 10" id="KW-0489">Methyltransferase</keyword>
<dbReference type="FunFam" id="3.30.950.10:FF:000001">
    <property type="entry name" value="Siroheme synthase"/>
    <property type="match status" value="1"/>
</dbReference>
<feature type="domain" description="Tetrapyrrole methylase" evidence="11">
    <location>
        <begin position="10"/>
        <end position="221"/>
    </location>
</feature>
<dbReference type="GO" id="GO:0019354">
    <property type="term" value="P:siroheme biosynthetic process"/>
    <property type="evidence" value="ECO:0007669"/>
    <property type="project" value="InterPro"/>
</dbReference>
<dbReference type="Proteomes" id="UP000069205">
    <property type="component" value="Chromosome"/>
</dbReference>
<keyword evidence="13" id="KW-0456">Lyase</keyword>
<dbReference type="SUPFAM" id="SSF53790">
    <property type="entry name" value="Tetrapyrrole methylase"/>
    <property type="match status" value="1"/>
</dbReference>
<dbReference type="InterPro" id="IPR035996">
    <property type="entry name" value="4pyrrol_Methylase_sf"/>
</dbReference>
<dbReference type="InterPro" id="IPR003043">
    <property type="entry name" value="Uropor_MeTrfase_CS"/>
</dbReference>
<dbReference type="Gene3D" id="3.40.1010.10">
    <property type="entry name" value="Cobalt-precorrin-4 Transmethylase, Domain 1"/>
    <property type="match status" value="1"/>
</dbReference>
<keyword evidence="3" id="KW-0169">Cobalamin biosynthesis</keyword>
<evidence type="ECO:0000256" key="5">
    <source>
        <dbReference type="ARBA" id="ARBA00022679"/>
    </source>
</evidence>
<evidence type="ECO:0000313" key="14">
    <source>
        <dbReference type="Proteomes" id="UP000069205"/>
    </source>
</evidence>
<reference evidence="13 14" key="1">
    <citation type="journal article" date="2015" name="Proc. Natl. Acad. Sci. U.S.A.">
        <title>Expanded metabolic versatility of ubiquitous nitrite-oxidizing bacteria from the genus Nitrospira.</title>
        <authorList>
            <person name="Koch H."/>
            <person name="Lucker S."/>
            <person name="Albertsen M."/>
            <person name="Kitzinger K."/>
            <person name="Herbold C."/>
            <person name="Spieck E."/>
            <person name="Nielsen P.H."/>
            <person name="Wagner M."/>
            <person name="Daims H."/>
        </authorList>
    </citation>
    <scope>NUCLEOTIDE SEQUENCE [LARGE SCALE GENOMIC DNA]</scope>
    <source>
        <strain evidence="13 14">NSP M-1</strain>
    </source>
</reference>
<dbReference type="GO" id="GO:0004851">
    <property type="term" value="F:uroporphyrin-III C-methyltransferase activity"/>
    <property type="evidence" value="ECO:0007669"/>
    <property type="project" value="UniProtKB-EC"/>
</dbReference>
<dbReference type="PANTHER" id="PTHR45790:SF3">
    <property type="entry name" value="S-ADENOSYL-L-METHIONINE-DEPENDENT UROPORPHYRINOGEN III METHYLTRANSFERASE, CHLOROPLASTIC"/>
    <property type="match status" value="1"/>
</dbReference>
<dbReference type="KEGG" id="nmv:NITMOv2_1774"/>
<evidence type="ECO:0000256" key="10">
    <source>
        <dbReference type="RuleBase" id="RU003960"/>
    </source>
</evidence>
<evidence type="ECO:0000259" key="12">
    <source>
        <dbReference type="Pfam" id="PF02602"/>
    </source>
</evidence>
<evidence type="ECO:0000256" key="4">
    <source>
        <dbReference type="ARBA" id="ARBA00022603"/>
    </source>
</evidence>
<accession>A0A0K2GBE6</accession>
<dbReference type="PANTHER" id="PTHR45790">
    <property type="entry name" value="SIROHEME SYNTHASE-RELATED"/>
    <property type="match status" value="1"/>
</dbReference>
<organism evidence="13 14">
    <name type="scientific">Nitrospira moscoviensis</name>
    <dbReference type="NCBI Taxonomy" id="42253"/>
    <lineage>
        <taxon>Bacteria</taxon>
        <taxon>Pseudomonadati</taxon>
        <taxon>Nitrospirota</taxon>
        <taxon>Nitrospiria</taxon>
        <taxon>Nitrospirales</taxon>
        <taxon>Nitrospiraceae</taxon>
        <taxon>Nitrospira</taxon>
    </lineage>
</organism>
<dbReference type="InterPro" id="IPR050161">
    <property type="entry name" value="Siro_Cobalamin_biosynth"/>
</dbReference>